<keyword evidence="3" id="KW-0338">Growth arrest</keyword>
<comment type="caution">
    <text evidence="6">The sequence shown here is derived from an EMBL/GenBank/DDBJ whole genome shotgun (WGS) entry which is preliminary data.</text>
</comment>
<keyword evidence="4" id="KW-0131">Cell cycle</keyword>
<dbReference type="PANTHER" id="PTHR15564:SF4">
    <property type="entry name" value="BMP_RETINOIC ACID-INDUCIBLE NEURAL-SPECIFIC PROTEIN 2"/>
    <property type="match status" value="1"/>
</dbReference>
<dbReference type="GO" id="GO:0045666">
    <property type="term" value="P:positive regulation of neuron differentiation"/>
    <property type="evidence" value="ECO:0007669"/>
    <property type="project" value="InterPro"/>
</dbReference>
<sequence>MLVCAQKVIESREFSHWKVNRLATEKRDFFKAPLPLSPEFLRNLRLLGRRPTLQQIHENLIKKYGTHFLVSATLGGEESLTIFLDKQKLSKKSEVNGNSSTVSLEILHQLAASYFTDRESTLRRLHHLQIATSAIKVTETRTGPLGCSNYDSLDSVSSVLVHSPENKIHLKGLQDVLPDFLRNRFVEAALSYVACNSEGELLCRNNDCWCRCSAKFPDCNCPFLDIRAMEESLRKSREAWITLNNEFIESATGPEKLAVICPAA</sequence>
<evidence type="ECO:0000256" key="3">
    <source>
        <dbReference type="ARBA" id="ARBA00022810"/>
    </source>
</evidence>
<dbReference type="GO" id="GO:0005737">
    <property type="term" value="C:cytoplasm"/>
    <property type="evidence" value="ECO:0007669"/>
    <property type="project" value="TreeGrafter"/>
</dbReference>
<evidence type="ECO:0000313" key="7">
    <source>
        <dbReference type="Proteomes" id="UP001274896"/>
    </source>
</evidence>
<dbReference type="GO" id="GO:0071300">
    <property type="term" value="P:cellular response to retinoic acid"/>
    <property type="evidence" value="ECO:0007669"/>
    <property type="project" value="TreeGrafter"/>
</dbReference>
<dbReference type="GO" id="GO:0045930">
    <property type="term" value="P:negative regulation of mitotic cell cycle"/>
    <property type="evidence" value="ECO:0007669"/>
    <property type="project" value="InterPro"/>
</dbReference>
<evidence type="ECO:0000256" key="4">
    <source>
        <dbReference type="ARBA" id="ARBA00023306"/>
    </source>
</evidence>
<name>A0AAE0R5W6_9TELE</name>
<gene>
    <name evidence="6" type="ORF">QTP70_001774</name>
</gene>
<dbReference type="InterPro" id="IPR057450">
    <property type="entry name" value="BRINP_EGF"/>
</dbReference>
<evidence type="ECO:0000256" key="2">
    <source>
        <dbReference type="ARBA" id="ARBA00022729"/>
    </source>
</evidence>
<dbReference type="GO" id="GO:0030425">
    <property type="term" value="C:dendrite"/>
    <property type="evidence" value="ECO:0007669"/>
    <property type="project" value="TreeGrafter"/>
</dbReference>
<dbReference type="SMART" id="SM00457">
    <property type="entry name" value="MACPF"/>
    <property type="match status" value="1"/>
</dbReference>
<dbReference type="GO" id="GO:0043025">
    <property type="term" value="C:neuronal cell body"/>
    <property type="evidence" value="ECO:0007669"/>
    <property type="project" value="TreeGrafter"/>
</dbReference>
<evidence type="ECO:0000259" key="5">
    <source>
        <dbReference type="SMART" id="SM00457"/>
    </source>
</evidence>
<dbReference type="AlphaFoldDB" id="A0AAE0R5W6"/>
<dbReference type="EMBL" id="JAUCMX010000005">
    <property type="protein sequence ID" value="KAK3545174.1"/>
    <property type="molecule type" value="Genomic_DNA"/>
</dbReference>
<dbReference type="InterPro" id="IPR020864">
    <property type="entry name" value="MACPF"/>
</dbReference>
<feature type="domain" description="MACPF" evidence="5">
    <location>
        <begin position="11"/>
        <end position="194"/>
    </location>
</feature>
<dbReference type="InterPro" id="IPR033237">
    <property type="entry name" value="BRINP"/>
</dbReference>
<evidence type="ECO:0000256" key="1">
    <source>
        <dbReference type="ARBA" id="ARBA00010360"/>
    </source>
</evidence>
<dbReference type="GO" id="GO:0007399">
    <property type="term" value="P:nervous system development"/>
    <property type="evidence" value="ECO:0007669"/>
    <property type="project" value="TreeGrafter"/>
</dbReference>
<reference evidence="6" key="1">
    <citation type="submission" date="2023-06" db="EMBL/GenBank/DDBJ databases">
        <title>Male Hemibagrus guttatus genome.</title>
        <authorList>
            <person name="Bian C."/>
        </authorList>
    </citation>
    <scope>NUCLEOTIDE SEQUENCE</scope>
    <source>
        <strain evidence="6">Male_cb2023</strain>
        <tissue evidence="6">Muscle</tissue>
    </source>
</reference>
<comment type="similarity">
    <text evidence="1">Belongs to the BRINP family.</text>
</comment>
<keyword evidence="7" id="KW-1185">Reference proteome</keyword>
<dbReference type="Pfam" id="PF25415">
    <property type="entry name" value="EGF_BRNP1-3"/>
    <property type="match status" value="1"/>
</dbReference>
<protein>
    <recommendedName>
        <fullName evidence="5">MACPF domain-containing protein</fullName>
    </recommendedName>
</protein>
<accession>A0AAE0R5W6</accession>
<evidence type="ECO:0000313" key="6">
    <source>
        <dbReference type="EMBL" id="KAK3545174.1"/>
    </source>
</evidence>
<proteinExistence type="inferred from homology"/>
<organism evidence="6 7">
    <name type="scientific">Hemibagrus guttatus</name>
    <dbReference type="NCBI Taxonomy" id="175788"/>
    <lineage>
        <taxon>Eukaryota</taxon>
        <taxon>Metazoa</taxon>
        <taxon>Chordata</taxon>
        <taxon>Craniata</taxon>
        <taxon>Vertebrata</taxon>
        <taxon>Euteleostomi</taxon>
        <taxon>Actinopterygii</taxon>
        <taxon>Neopterygii</taxon>
        <taxon>Teleostei</taxon>
        <taxon>Ostariophysi</taxon>
        <taxon>Siluriformes</taxon>
        <taxon>Bagridae</taxon>
        <taxon>Hemibagrus</taxon>
    </lineage>
</organism>
<dbReference type="Proteomes" id="UP001274896">
    <property type="component" value="Unassembled WGS sequence"/>
</dbReference>
<keyword evidence="2" id="KW-0732">Signal</keyword>
<dbReference type="Pfam" id="PF01823">
    <property type="entry name" value="MACPF"/>
    <property type="match status" value="1"/>
</dbReference>
<dbReference type="PANTHER" id="PTHR15564">
    <property type="entry name" value="MACPF DOMAIN-CONTAINING PROTEIN"/>
    <property type="match status" value="1"/>
</dbReference>